<sequence>GGGVECHNQTLKNKLAKCCEETGLTWVKALPIVLMYMRMRKRVRSNLSPYEILFGGPPHVGLEGGKQPLPSTELCEHDMLSYCKEMSSLLSNICVQVKAAQQKVAEKPCRETLKPCRETLKPGDFVVIRDFRRKSWRAKRWLGPFQVLLTTHTAVKVAERATWVHASHCRRVPSATQEGERKQARDNGQQ</sequence>
<dbReference type="Gene3D" id="3.30.420.10">
    <property type="entry name" value="Ribonuclease H-like superfamily/Ribonuclease H"/>
    <property type="match status" value="1"/>
</dbReference>
<keyword evidence="8" id="KW-1185">Reference proteome</keyword>
<keyword evidence="2" id="KW-0548">Nucleotidyltransferase</keyword>
<evidence type="ECO:0000256" key="2">
    <source>
        <dbReference type="ARBA" id="ARBA00022695"/>
    </source>
</evidence>
<dbReference type="GO" id="GO:0016779">
    <property type="term" value="F:nucleotidyltransferase activity"/>
    <property type="evidence" value="ECO:0007669"/>
    <property type="project" value="UniProtKB-KW"/>
</dbReference>
<dbReference type="InterPro" id="IPR036397">
    <property type="entry name" value="RNaseH_sf"/>
</dbReference>
<dbReference type="AlphaFoldDB" id="A0ABD0MKN7"/>
<reference evidence="7 8" key="1">
    <citation type="submission" date="2024-05" db="EMBL/GenBank/DDBJ databases">
        <title>Genome sequencing and assembly of Indian major carp, Cirrhinus mrigala (Hamilton, 1822).</title>
        <authorList>
            <person name="Mohindra V."/>
            <person name="Chowdhury L.M."/>
            <person name="Lal K."/>
            <person name="Jena J.K."/>
        </authorList>
    </citation>
    <scope>NUCLEOTIDE SEQUENCE [LARGE SCALE GENOMIC DNA]</scope>
    <source>
        <strain evidence="7">CM1030</strain>
        <tissue evidence="7">Blood</tissue>
    </source>
</reference>
<evidence type="ECO:0000256" key="4">
    <source>
        <dbReference type="ARBA" id="ARBA00022759"/>
    </source>
</evidence>
<dbReference type="GO" id="GO:0016787">
    <property type="term" value="F:hydrolase activity"/>
    <property type="evidence" value="ECO:0007669"/>
    <property type="project" value="UniProtKB-KW"/>
</dbReference>
<proteinExistence type="predicted"/>
<organism evidence="7 8">
    <name type="scientific">Cirrhinus mrigala</name>
    <name type="common">Mrigala</name>
    <dbReference type="NCBI Taxonomy" id="683832"/>
    <lineage>
        <taxon>Eukaryota</taxon>
        <taxon>Metazoa</taxon>
        <taxon>Chordata</taxon>
        <taxon>Craniata</taxon>
        <taxon>Vertebrata</taxon>
        <taxon>Euteleostomi</taxon>
        <taxon>Actinopterygii</taxon>
        <taxon>Neopterygii</taxon>
        <taxon>Teleostei</taxon>
        <taxon>Ostariophysi</taxon>
        <taxon>Cypriniformes</taxon>
        <taxon>Cyprinidae</taxon>
        <taxon>Labeoninae</taxon>
        <taxon>Labeonini</taxon>
        <taxon>Cirrhinus</taxon>
    </lineage>
</organism>
<dbReference type="InterPro" id="IPR012337">
    <property type="entry name" value="RNaseH-like_sf"/>
</dbReference>
<dbReference type="Proteomes" id="UP001529510">
    <property type="component" value="Unassembled WGS sequence"/>
</dbReference>
<protein>
    <recommendedName>
        <fullName evidence="6">Murine leukemia virus integrase C-terminal domain-containing protein</fullName>
    </recommendedName>
</protein>
<comment type="caution">
    <text evidence="7">The sequence shown here is derived from an EMBL/GenBank/DDBJ whole genome shotgun (WGS) entry which is preliminary data.</text>
</comment>
<dbReference type="Gene3D" id="2.30.30.850">
    <property type="match status" value="1"/>
</dbReference>
<feature type="domain" description="Murine leukemia virus integrase C-terminal" evidence="6">
    <location>
        <begin position="121"/>
        <end position="172"/>
    </location>
</feature>
<feature type="non-terminal residue" evidence="7">
    <location>
        <position position="1"/>
    </location>
</feature>
<evidence type="ECO:0000256" key="3">
    <source>
        <dbReference type="ARBA" id="ARBA00022722"/>
    </source>
</evidence>
<keyword evidence="1" id="KW-0808">Transferase</keyword>
<accession>A0ABD0MKN7</accession>
<dbReference type="EMBL" id="JAMKFB020000477">
    <property type="protein sequence ID" value="KAL0149322.1"/>
    <property type="molecule type" value="Genomic_DNA"/>
</dbReference>
<gene>
    <name evidence="7" type="ORF">M9458_055360</name>
</gene>
<evidence type="ECO:0000313" key="7">
    <source>
        <dbReference type="EMBL" id="KAL0149322.1"/>
    </source>
</evidence>
<evidence type="ECO:0000313" key="8">
    <source>
        <dbReference type="Proteomes" id="UP001529510"/>
    </source>
</evidence>
<evidence type="ECO:0000259" key="6">
    <source>
        <dbReference type="Pfam" id="PF18697"/>
    </source>
</evidence>
<name>A0ABD0MKN7_CIRMR</name>
<dbReference type="SUPFAM" id="SSF53098">
    <property type="entry name" value="Ribonuclease H-like"/>
    <property type="match status" value="1"/>
</dbReference>
<keyword evidence="5" id="KW-0378">Hydrolase</keyword>
<evidence type="ECO:0000256" key="1">
    <source>
        <dbReference type="ARBA" id="ARBA00022679"/>
    </source>
</evidence>
<dbReference type="Pfam" id="PF18697">
    <property type="entry name" value="MLVIN_C"/>
    <property type="match status" value="1"/>
</dbReference>
<dbReference type="GO" id="GO:0004519">
    <property type="term" value="F:endonuclease activity"/>
    <property type="evidence" value="ECO:0007669"/>
    <property type="project" value="UniProtKB-KW"/>
</dbReference>
<keyword evidence="3" id="KW-0540">Nuclease</keyword>
<evidence type="ECO:0000256" key="5">
    <source>
        <dbReference type="ARBA" id="ARBA00022801"/>
    </source>
</evidence>
<keyword evidence="4" id="KW-0255">Endonuclease</keyword>
<dbReference type="InterPro" id="IPR040643">
    <property type="entry name" value="MLVIN_C"/>
</dbReference>